<dbReference type="Pfam" id="PF00946">
    <property type="entry name" value="Mononeg_RNA_pol"/>
    <property type="match status" value="1"/>
</dbReference>
<accession>A0A1B6GDK6</accession>
<dbReference type="GO" id="GO:0003968">
    <property type="term" value="F:RNA-directed RNA polymerase activity"/>
    <property type="evidence" value="ECO:0007669"/>
    <property type="project" value="InterPro"/>
</dbReference>
<dbReference type="GO" id="GO:0004482">
    <property type="term" value="F:mRNA 5'-cap (guanine-N7-)-methyltransferase activity"/>
    <property type="evidence" value="ECO:0007669"/>
    <property type="project" value="InterPro"/>
</dbReference>
<dbReference type="EMBL" id="GECZ01009250">
    <property type="protein sequence ID" value="JAS60519.1"/>
    <property type="molecule type" value="Transcribed_RNA"/>
</dbReference>
<organism evidence="2">
    <name type="scientific">Cuerna arida</name>
    <dbReference type="NCBI Taxonomy" id="1464854"/>
    <lineage>
        <taxon>Eukaryota</taxon>
        <taxon>Metazoa</taxon>
        <taxon>Ecdysozoa</taxon>
        <taxon>Arthropoda</taxon>
        <taxon>Hexapoda</taxon>
        <taxon>Insecta</taxon>
        <taxon>Pterygota</taxon>
        <taxon>Neoptera</taxon>
        <taxon>Paraneoptera</taxon>
        <taxon>Hemiptera</taxon>
        <taxon>Auchenorrhyncha</taxon>
        <taxon>Membracoidea</taxon>
        <taxon>Cicadellidae</taxon>
        <taxon>Cicadellinae</taxon>
        <taxon>Proconiini</taxon>
        <taxon>Cuerna</taxon>
    </lineage>
</organism>
<feature type="non-terminal residue" evidence="2">
    <location>
        <position position="583"/>
    </location>
</feature>
<reference evidence="2" key="1">
    <citation type="submission" date="2015-11" db="EMBL/GenBank/DDBJ databases">
        <title>De novo transcriptome assembly of four potential Pierce s Disease insect vectors from Arizona vineyards.</title>
        <authorList>
            <person name="Tassone E.E."/>
        </authorList>
    </citation>
    <scope>NUCLEOTIDE SEQUENCE</scope>
</reference>
<feature type="non-terminal residue" evidence="2">
    <location>
        <position position="1"/>
    </location>
</feature>
<evidence type="ECO:0000259" key="1">
    <source>
        <dbReference type="PROSITE" id="PS50526"/>
    </source>
</evidence>
<dbReference type="PROSITE" id="PS50526">
    <property type="entry name" value="RDRP_SSRNA_NEG_NONSEG"/>
    <property type="match status" value="1"/>
</dbReference>
<gene>
    <name evidence="2" type="ORF">g.8706</name>
</gene>
<dbReference type="AlphaFoldDB" id="A0A1B6GDK6"/>
<protein>
    <recommendedName>
        <fullName evidence="1">RdRp catalytic domain-containing protein</fullName>
    </recommendedName>
</protein>
<dbReference type="InterPro" id="IPR014023">
    <property type="entry name" value="Mononeg_RNA_pol_cat"/>
</dbReference>
<feature type="domain" description="RdRp catalytic" evidence="1">
    <location>
        <begin position="331"/>
        <end position="506"/>
    </location>
</feature>
<evidence type="ECO:0000313" key="2">
    <source>
        <dbReference type="EMBL" id="JAS60519.1"/>
    </source>
</evidence>
<dbReference type="GO" id="GO:0005524">
    <property type="term" value="F:ATP binding"/>
    <property type="evidence" value="ECO:0007669"/>
    <property type="project" value="InterPro"/>
</dbReference>
<name>A0A1B6GDK6_9HEMI</name>
<proteinExistence type="predicted"/>
<sequence>HYNNGYKAVKMWEAIMTSLILTDKEDPHVNVEEFRDRMRDDFICSLGRDYEDEMADQYNFLIDILIQNDGFKISVLTQLHGLYRIWGHPSVDGIQGIIKLKQIACQPRGIDLNSVRFISCKWREFLSTSYYNKYGHLPKMKWDNMNPKCYLRKCLETSKLPDTHHADYNLLDWSDVKFEKTFHIPDRFDFTEMIADKATSLGLQELKRECERTGDIGSSASRSVIMRWIKERYISPKDFLDRISRHGFPADEQVCGVYPKEREGKNEPRLFGLMPLVKRLYIVLTEALLAEYVLPLFPEITMTFDSVTLNTKLYHCTKKLNPDVKEKIKGTDIVTNLDFEKWNSFMRKEETDLLFSDFDDLFGLDRIFSRSHELFNPCQFYLADGTFTPSFIAGTTKMVEELGCWSQHLGGIEGLRQKGWTIFTVVILKYVAALQNARCQIIGQGDNQVLITTYFPQPGITIKEQHQQFMLKLNNILSSIGPPLKLQESWASSLFFTYGKFPIYEGVPQPASLKKSCRTGRLNNDGVINLDSTISSIAANISAAVQCSNCPIIPYFIGLMETMAAIRLYIELPFYGVDSLSHS</sequence>